<feature type="domain" description="Xaa-Pro dipeptidyl-peptidase C-terminal" evidence="3">
    <location>
        <begin position="320"/>
        <end position="570"/>
    </location>
</feature>
<keyword evidence="1" id="KW-0378">Hydrolase</keyword>
<name>A0A916Y0G3_9MICO</name>
<dbReference type="InterPro" id="IPR050585">
    <property type="entry name" value="Xaa-Pro_dipeptidyl-ppase/CocE"/>
</dbReference>
<dbReference type="Pfam" id="PF08530">
    <property type="entry name" value="PepX_C"/>
    <property type="match status" value="1"/>
</dbReference>
<dbReference type="SUPFAM" id="SSF53474">
    <property type="entry name" value="alpha/beta-Hydrolases"/>
    <property type="match status" value="1"/>
</dbReference>
<dbReference type="InterPro" id="IPR008979">
    <property type="entry name" value="Galactose-bd-like_sf"/>
</dbReference>
<dbReference type="AlphaFoldDB" id="A0A916Y0G3"/>
<dbReference type="InterPro" id="IPR000383">
    <property type="entry name" value="Xaa-Pro-like_dom"/>
</dbReference>
<dbReference type="RefSeq" id="WP_188710467.1">
    <property type="nucleotide sequence ID" value="NZ_BMHO01000001.1"/>
</dbReference>
<dbReference type="EMBL" id="BMHO01000001">
    <property type="protein sequence ID" value="GGD25602.1"/>
    <property type="molecule type" value="Genomic_DNA"/>
</dbReference>
<comment type="caution">
    <text evidence="4">The sequence shown here is derived from an EMBL/GenBank/DDBJ whole genome shotgun (WGS) entry which is preliminary data.</text>
</comment>
<evidence type="ECO:0000313" key="4">
    <source>
        <dbReference type="EMBL" id="GGD25602.1"/>
    </source>
</evidence>
<accession>A0A916Y0G3</accession>
<evidence type="ECO:0000259" key="3">
    <source>
        <dbReference type="SMART" id="SM00939"/>
    </source>
</evidence>
<dbReference type="InterPro" id="IPR013736">
    <property type="entry name" value="Xaa-Pro_dipept_C"/>
</dbReference>
<dbReference type="InterPro" id="IPR029058">
    <property type="entry name" value="AB_hydrolase_fold"/>
</dbReference>
<reference evidence="4" key="2">
    <citation type="submission" date="2020-09" db="EMBL/GenBank/DDBJ databases">
        <authorList>
            <person name="Sun Q."/>
            <person name="Zhou Y."/>
        </authorList>
    </citation>
    <scope>NUCLEOTIDE SEQUENCE</scope>
    <source>
        <strain evidence="4">CGMCC 1.15152</strain>
    </source>
</reference>
<proteinExistence type="predicted"/>
<dbReference type="PANTHER" id="PTHR43056">
    <property type="entry name" value="PEPTIDASE S9 PROLYL OLIGOPEPTIDASE"/>
    <property type="match status" value="1"/>
</dbReference>
<dbReference type="Gene3D" id="2.60.120.260">
    <property type="entry name" value="Galactose-binding domain-like"/>
    <property type="match status" value="1"/>
</dbReference>
<gene>
    <name evidence="4" type="ORF">GCM10010915_01980</name>
</gene>
<dbReference type="Proteomes" id="UP000633205">
    <property type="component" value="Unassembled WGS sequence"/>
</dbReference>
<keyword evidence="5" id="KW-1185">Reference proteome</keyword>
<dbReference type="SUPFAM" id="SSF49785">
    <property type="entry name" value="Galactose-binding domain-like"/>
    <property type="match status" value="1"/>
</dbReference>
<reference evidence="4" key="1">
    <citation type="journal article" date="2014" name="Int. J. Syst. Evol. Microbiol.">
        <title>Complete genome sequence of Corynebacterium casei LMG S-19264T (=DSM 44701T), isolated from a smear-ripened cheese.</title>
        <authorList>
            <consortium name="US DOE Joint Genome Institute (JGI-PGF)"/>
            <person name="Walter F."/>
            <person name="Albersmeier A."/>
            <person name="Kalinowski J."/>
            <person name="Ruckert C."/>
        </authorList>
    </citation>
    <scope>NUCLEOTIDE SEQUENCE</scope>
    <source>
        <strain evidence="4">CGMCC 1.15152</strain>
    </source>
</reference>
<evidence type="ECO:0000313" key="5">
    <source>
        <dbReference type="Proteomes" id="UP000633205"/>
    </source>
</evidence>
<organism evidence="4 5">
    <name type="scientific">Microbacterium faecale</name>
    <dbReference type="NCBI Taxonomy" id="1804630"/>
    <lineage>
        <taxon>Bacteria</taxon>
        <taxon>Bacillati</taxon>
        <taxon>Actinomycetota</taxon>
        <taxon>Actinomycetes</taxon>
        <taxon>Micrococcales</taxon>
        <taxon>Microbacteriaceae</taxon>
        <taxon>Microbacterium</taxon>
    </lineage>
</organism>
<sequence>MSDVVNGISRRIVDAGVPMETRDGVVLRAVVHRMADRESQPIVLVRNPYGEPLTRNIPVWALLAAGFAVVIQDCRGTASSDGVFVPFEGEAPDTIDAIRWCSQLPFSNGRVVMYGASYSGMVQLAAAVEQPDGLAGIVPIVTPDDYQTRLAYRGGAFQMGQLTGWYTMKTLQSLLYDAQRGRAVGDRMVRFARHAADPWASIGSGALIDAPVISEELPTWRRWAENDVTGDYWPSISYCDRRSEIAVPGLHVGGWFDLFVGGTIANFVHLRENAATPGARAGQRLVIGPWQHIDQSGTVGDFSFGAPASAAGAGLEDIVAQFAAAAAAGEDIPGPPVRIYVMQSGQWRDEREWPLARTAWTPWYLQPEGGLAPELPDRDGGSSTYVHDPADPIPMRGGQSGVFAGGLDGGNEWTAGPRDQRALDARNDMLRFTSATLDADVEVTGPVTVTLYASTDADDTDFVARLIDVFPDGRSVGVVDGIVRARFRDGQDESRPIEPGSVVAYEIDLWATSWLFRAGHRLRIDIASSSYPNWDVNGGSATNNALVDPDDRRTAEQRILHDQERPSHVVLPIIPSFTTPSTQSRSVTDSSHQQGDPR</sequence>
<dbReference type="NCBIfam" id="TIGR00976">
    <property type="entry name" value="CocE_NonD"/>
    <property type="match status" value="1"/>
</dbReference>
<feature type="compositionally biased region" description="Polar residues" evidence="2">
    <location>
        <begin position="576"/>
        <end position="598"/>
    </location>
</feature>
<dbReference type="Gene3D" id="3.40.50.1820">
    <property type="entry name" value="alpha/beta hydrolase"/>
    <property type="match status" value="1"/>
</dbReference>
<dbReference type="Pfam" id="PF02129">
    <property type="entry name" value="Peptidase_S15"/>
    <property type="match status" value="1"/>
</dbReference>
<evidence type="ECO:0000256" key="2">
    <source>
        <dbReference type="SAM" id="MobiDB-lite"/>
    </source>
</evidence>
<dbReference type="Gene3D" id="1.10.3020.10">
    <property type="entry name" value="alpha-amino acid ester hydrolase ( Helical cap domain)"/>
    <property type="match status" value="1"/>
</dbReference>
<dbReference type="PANTHER" id="PTHR43056:SF10">
    <property type="entry name" value="COCE_NOND FAMILY, PUTATIVE (AFU_ORTHOLOGUE AFUA_7G00600)-RELATED"/>
    <property type="match status" value="1"/>
</dbReference>
<feature type="region of interest" description="Disordered" evidence="2">
    <location>
        <begin position="575"/>
        <end position="598"/>
    </location>
</feature>
<dbReference type="InterPro" id="IPR005674">
    <property type="entry name" value="CocE/Ser_esterase"/>
</dbReference>
<protein>
    <submittedName>
        <fullName evidence="4">X-Pro dipeptidyl-peptidase</fullName>
    </submittedName>
</protein>
<dbReference type="SMART" id="SM00939">
    <property type="entry name" value="PepX_C"/>
    <property type="match status" value="1"/>
</dbReference>
<evidence type="ECO:0000256" key="1">
    <source>
        <dbReference type="ARBA" id="ARBA00022801"/>
    </source>
</evidence>
<dbReference type="GO" id="GO:0008239">
    <property type="term" value="F:dipeptidyl-peptidase activity"/>
    <property type="evidence" value="ECO:0007669"/>
    <property type="project" value="InterPro"/>
</dbReference>